<name>A0AAD7L5M0_QUISA</name>
<proteinExistence type="predicted"/>
<evidence type="ECO:0000313" key="2">
    <source>
        <dbReference type="Proteomes" id="UP001163823"/>
    </source>
</evidence>
<evidence type="ECO:0000313" key="1">
    <source>
        <dbReference type="EMBL" id="KAJ7952039.1"/>
    </source>
</evidence>
<dbReference type="Proteomes" id="UP001163823">
    <property type="component" value="Chromosome 11"/>
</dbReference>
<dbReference type="AlphaFoldDB" id="A0AAD7L5M0"/>
<reference evidence="1" key="1">
    <citation type="journal article" date="2023" name="Science">
        <title>Elucidation of the pathway for biosynthesis of saponin adjuvants from the soapbark tree.</title>
        <authorList>
            <person name="Reed J."/>
            <person name="Orme A."/>
            <person name="El-Demerdash A."/>
            <person name="Owen C."/>
            <person name="Martin L.B.B."/>
            <person name="Misra R.C."/>
            <person name="Kikuchi S."/>
            <person name="Rejzek M."/>
            <person name="Martin A.C."/>
            <person name="Harkess A."/>
            <person name="Leebens-Mack J."/>
            <person name="Louveau T."/>
            <person name="Stephenson M.J."/>
            <person name="Osbourn A."/>
        </authorList>
    </citation>
    <scope>NUCLEOTIDE SEQUENCE</scope>
    <source>
        <strain evidence="1">S10</strain>
    </source>
</reference>
<dbReference type="EMBL" id="JARAOO010000011">
    <property type="protein sequence ID" value="KAJ7952039.1"/>
    <property type="molecule type" value="Genomic_DNA"/>
</dbReference>
<protein>
    <submittedName>
        <fullName evidence="1">Uncharacterized protein</fullName>
    </submittedName>
</protein>
<comment type="caution">
    <text evidence="1">The sequence shown here is derived from an EMBL/GenBank/DDBJ whole genome shotgun (WGS) entry which is preliminary data.</text>
</comment>
<gene>
    <name evidence="1" type="ORF">O6P43_027996</name>
</gene>
<dbReference type="KEGG" id="qsa:O6P43_027996"/>
<accession>A0AAD7L5M0</accession>
<organism evidence="1 2">
    <name type="scientific">Quillaja saponaria</name>
    <name type="common">Soap bark tree</name>
    <dbReference type="NCBI Taxonomy" id="32244"/>
    <lineage>
        <taxon>Eukaryota</taxon>
        <taxon>Viridiplantae</taxon>
        <taxon>Streptophyta</taxon>
        <taxon>Embryophyta</taxon>
        <taxon>Tracheophyta</taxon>
        <taxon>Spermatophyta</taxon>
        <taxon>Magnoliopsida</taxon>
        <taxon>eudicotyledons</taxon>
        <taxon>Gunneridae</taxon>
        <taxon>Pentapetalae</taxon>
        <taxon>rosids</taxon>
        <taxon>fabids</taxon>
        <taxon>Fabales</taxon>
        <taxon>Quillajaceae</taxon>
        <taxon>Quillaja</taxon>
    </lineage>
</organism>
<keyword evidence="2" id="KW-1185">Reference proteome</keyword>
<sequence>MHSRQQSAGMPGRCSDNKSFIVPIHSGSLQDYTRFEFDTGCEAGRRSDNIFSSQQNRGYVGNNDYVPKNKNRTFDISIATSSRVTPGNLFHNGGKQNLKAFLNQTGHVGGLNANIYINCKFNGPVCCTGNEPRKRKEKDIESEEE</sequence>